<proteinExistence type="predicted"/>
<name>A0A917SPC3_9RHOB</name>
<evidence type="ECO:0000313" key="2">
    <source>
        <dbReference type="EMBL" id="GGL92232.1"/>
    </source>
</evidence>
<dbReference type="RefSeq" id="WP_028286148.1">
    <property type="nucleotide sequence ID" value="NZ_BMLF01000001.1"/>
</dbReference>
<keyword evidence="3" id="KW-1185">Reference proteome</keyword>
<dbReference type="SUPFAM" id="SSF50630">
    <property type="entry name" value="Acid proteases"/>
    <property type="match status" value="1"/>
</dbReference>
<dbReference type="Pfam" id="PF13975">
    <property type="entry name" value="gag-asp_proteas"/>
    <property type="match status" value="1"/>
</dbReference>
<sequence length="191" mass="20489">MTSYDFGSLVYLVLLGAAIGGYTIVRYRGRMGVMLQHAALWALIFLGVVAAIGLWGDIRRTIAPVQRVQNGVIEVPRSPDGHYYVTAEVNGAPLRMIVDTGATDLVLSHEDAEAAGIDLSGLTYFGQAATANGTVRIAPVRLDSISLGPVTDRNFRAFVSEGKMPGSLMGMAYLQNFSKIEIENGALVLTR</sequence>
<dbReference type="NCBIfam" id="TIGR02281">
    <property type="entry name" value="clan_AA_DTGA"/>
    <property type="match status" value="1"/>
</dbReference>
<keyword evidence="1" id="KW-0812">Transmembrane</keyword>
<evidence type="ECO:0000313" key="3">
    <source>
        <dbReference type="Proteomes" id="UP000649829"/>
    </source>
</evidence>
<dbReference type="InterPro" id="IPR021109">
    <property type="entry name" value="Peptidase_aspartic_dom_sf"/>
</dbReference>
<evidence type="ECO:0000256" key="1">
    <source>
        <dbReference type="SAM" id="Phobius"/>
    </source>
</evidence>
<dbReference type="PROSITE" id="PS00141">
    <property type="entry name" value="ASP_PROTEASE"/>
    <property type="match status" value="1"/>
</dbReference>
<keyword evidence="2" id="KW-0378">Hydrolase</keyword>
<dbReference type="EMBL" id="BMLF01000001">
    <property type="protein sequence ID" value="GGL92232.1"/>
    <property type="molecule type" value="Genomic_DNA"/>
</dbReference>
<gene>
    <name evidence="2" type="ORF">GCM10011534_13020</name>
</gene>
<dbReference type="AlphaFoldDB" id="A0A917SPC3"/>
<keyword evidence="1" id="KW-1133">Transmembrane helix</keyword>
<dbReference type="InterPro" id="IPR011969">
    <property type="entry name" value="Clan_AA_Asp_peptidase_C"/>
</dbReference>
<accession>A0A917SPC3</accession>
<keyword evidence="1" id="KW-0472">Membrane</keyword>
<feature type="transmembrane region" description="Helical" evidence="1">
    <location>
        <begin position="37"/>
        <end position="56"/>
    </location>
</feature>
<dbReference type="Gene3D" id="2.40.70.10">
    <property type="entry name" value="Acid Proteases"/>
    <property type="match status" value="1"/>
</dbReference>
<keyword evidence="2" id="KW-0645">Protease</keyword>
<protein>
    <submittedName>
        <fullName evidence="2">Aspartyl protease</fullName>
    </submittedName>
</protein>
<dbReference type="Proteomes" id="UP000649829">
    <property type="component" value="Unassembled WGS sequence"/>
</dbReference>
<dbReference type="InterPro" id="IPR001969">
    <property type="entry name" value="Aspartic_peptidase_AS"/>
</dbReference>
<dbReference type="GO" id="GO:0004190">
    <property type="term" value="F:aspartic-type endopeptidase activity"/>
    <property type="evidence" value="ECO:0007669"/>
    <property type="project" value="InterPro"/>
</dbReference>
<dbReference type="GO" id="GO:0006508">
    <property type="term" value="P:proteolysis"/>
    <property type="evidence" value="ECO:0007669"/>
    <property type="project" value="UniProtKB-KW"/>
</dbReference>
<dbReference type="InterPro" id="IPR034122">
    <property type="entry name" value="Retropepsin-like_bacterial"/>
</dbReference>
<reference evidence="2" key="1">
    <citation type="journal article" date="2014" name="Int. J. Syst. Evol. Microbiol.">
        <title>Complete genome sequence of Corynebacterium casei LMG S-19264T (=DSM 44701T), isolated from a smear-ripened cheese.</title>
        <authorList>
            <consortium name="US DOE Joint Genome Institute (JGI-PGF)"/>
            <person name="Walter F."/>
            <person name="Albersmeier A."/>
            <person name="Kalinowski J."/>
            <person name="Ruckert C."/>
        </authorList>
    </citation>
    <scope>NUCLEOTIDE SEQUENCE</scope>
    <source>
        <strain evidence="2">CGMCC 1.6293</strain>
    </source>
</reference>
<reference evidence="2" key="2">
    <citation type="submission" date="2020-09" db="EMBL/GenBank/DDBJ databases">
        <authorList>
            <person name="Sun Q."/>
            <person name="Zhou Y."/>
        </authorList>
    </citation>
    <scope>NUCLEOTIDE SEQUENCE</scope>
    <source>
        <strain evidence="2">CGMCC 1.6293</strain>
    </source>
</reference>
<dbReference type="CDD" id="cd05483">
    <property type="entry name" value="retropepsin_like_bacteria"/>
    <property type="match status" value="1"/>
</dbReference>
<comment type="caution">
    <text evidence="2">The sequence shown here is derived from an EMBL/GenBank/DDBJ whole genome shotgun (WGS) entry which is preliminary data.</text>
</comment>
<organism evidence="2 3">
    <name type="scientific">Pseudooceanicola nanhaiensis</name>
    <dbReference type="NCBI Taxonomy" id="375761"/>
    <lineage>
        <taxon>Bacteria</taxon>
        <taxon>Pseudomonadati</taxon>
        <taxon>Pseudomonadota</taxon>
        <taxon>Alphaproteobacteria</taxon>
        <taxon>Rhodobacterales</taxon>
        <taxon>Paracoccaceae</taxon>
        <taxon>Pseudooceanicola</taxon>
    </lineage>
</organism>
<feature type="transmembrane region" description="Helical" evidence="1">
    <location>
        <begin position="6"/>
        <end position="25"/>
    </location>
</feature>